<gene>
    <name evidence="9" type="ORF">CCHL11_09388</name>
</gene>
<evidence type="ECO:0000256" key="5">
    <source>
        <dbReference type="ARBA" id="ARBA00023163"/>
    </source>
</evidence>
<evidence type="ECO:0000256" key="1">
    <source>
        <dbReference type="ARBA" id="ARBA00022723"/>
    </source>
</evidence>
<evidence type="ECO:0000256" key="7">
    <source>
        <dbReference type="SAM" id="MobiDB-lite"/>
    </source>
</evidence>
<dbReference type="Pfam" id="PF04082">
    <property type="entry name" value="Fungal_trans"/>
    <property type="match status" value="1"/>
</dbReference>
<dbReference type="InterPro" id="IPR036864">
    <property type="entry name" value="Zn2-C6_fun-type_DNA-bd_sf"/>
</dbReference>
<name>A0A1Q8R9L6_9PEZI</name>
<dbReference type="GO" id="GO:0001228">
    <property type="term" value="F:DNA-binding transcription activator activity, RNA polymerase II-specific"/>
    <property type="evidence" value="ECO:0007669"/>
    <property type="project" value="TreeGrafter"/>
</dbReference>
<feature type="compositionally biased region" description="Polar residues" evidence="7">
    <location>
        <begin position="158"/>
        <end position="183"/>
    </location>
</feature>
<evidence type="ECO:0000313" key="9">
    <source>
        <dbReference type="EMBL" id="OLN81048.1"/>
    </source>
</evidence>
<proteinExistence type="predicted"/>
<evidence type="ECO:0000256" key="2">
    <source>
        <dbReference type="ARBA" id="ARBA00022833"/>
    </source>
</evidence>
<dbReference type="GO" id="GO:0000978">
    <property type="term" value="F:RNA polymerase II cis-regulatory region sequence-specific DNA binding"/>
    <property type="evidence" value="ECO:0007669"/>
    <property type="project" value="TreeGrafter"/>
</dbReference>
<feature type="compositionally biased region" description="Low complexity" evidence="7">
    <location>
        <begin position="201"/>
        <end position="223"/>
    </location>
</feature>
<dbReference type="CDD" id="cd12148">
    <property type="entry name" value="fungal_TF_MHR"/>
    <property type="match status" value="1"/>
</dbReference>
<reference evidence="9 10" key="1">
    <citation type="submission" date="2016-11" db="EMBL/GenBank/DDBJ databases">
        <title>Draft Genome Assembly of Colletotrichum chlorophyti a pathogen of herbaceous plants.</title>
        <authorList>
            <person name="Gan P."/>
            <person name="Narusaka M."/>
            <person name="Tsushima A."/>
            <person name="Narusaka Y."/>
            <person name="Takano Y."/>
            <person name="Shirasu K."/>
        </authorList>
    </citation>
    <scope>NUCLEOTIDE SEQUENCE [LARGE SCALE GENOMIC DNA]</scope>
    <source>
        <strain evidence="9 10">NTL11</strain>
    </source>
</reference>
<dbReference type="EMBL" id="MPGH01000265">
    <property type="protein sequence ID" value="OLN81048.1"/>
    <property type="molecule type" value="Genomic_DNA"/>
</dbReference>
<comment type="caution">
    <text evidence="9">The sequence shown here is derived from an EMBL/GenBank/DDBJ whole genome shotgun (WGS) entry which is preliminary data.</text>
</comment>
<dbReference type="SMART" id="SM00066">
    <property type="entry name" value="GAL4"/>
    <property type="match status" value="1"/>
</dbReference>
<feature type="domain" description="Zn(2)-C6 fungal-type" evidence="8">
    <location>
        <begin position="22"/>
        <end position="52"/>
    </location>
</feature>
<protein>
    <submittedName>
        <fullName evidence="9">Putative transcriptional regulatory protein C139.03-like protein 13</fullName>
    </submittedName>
</protein>
<dbReference type="InterPro" id="IPR001138">
    <property type="entry name" value="Zn2Cys6_DnaBD"/>
</dbReference>
<dbReference type="GO" id="GO:0008270">
    <property type="term" value="F:zinc ion binding"/>
    <property type="evidence" value="ECO:0007669"/>
    <property type="project" value="InterPro"/>
</dbReference>
<organism evidence="9 10">
    <name type="scientific">Colletotrichum chlorophyti</name>
    <dbReference type="NCBI Taxonomy" id="708187"/>
    <lineage>
        <taxon>Eukaryota</taxon>
        <taxon>Fungi</taxon>
        <taxon>Dikarya</taxon>
        <taxon>Ascomycota</taxon>
        <taxon>Pezizomycotina</taxon>
        <taxon>Sordariomycetes</taxon>
        <taxon>Hypocreomycetidae</taxon>
        <taxon>Glomerellales</taxon>
        <taxon>Glomerellaceae</taxon>
        <taxon>Colletotrichum</taxon>
    </lineage>
</organism>
<dbReference type="OrthoDB" id="4337792at2759"/>
<dbReference type="Proteomes" id="UP000186583">
    <property type="component" value="Unassembled WGS sequence"/>
</dbReference>
<evidence type="ECO:0000256" key="4">
    <source>
        <dbReference type="ARBA" id="ARBA00023125"/>
    </source>
</evidence>
<evidence type="ECO:0000259" key="8">
    <source>
        <dbReference type="PROSITE" id="PS50048"/>
    </source>
</evidence>
<keyword evidence="4" id="KW-0238">DNA-binding</keyword>
<accession>A0A1Q8R9L6</accession>
<dbReference type="Gene3D" id="4.10.240.10">
    <property type="entry name" value="Zn(2)-C6 fungal-type DNA-binding domain"/>
    <property type="match status" value="1"/>
</dbReference>
<sequence>MENLPAAVPSGAQKKRRRPALSCEQCRRRKIRCDRNLPCGTCVRSKHALCTYTSQTKAVQDRSPEHGAPATAGFISSDLASQLHLPEPILPASQPLANTSHSAFSTGRTNADVFSRRCALVLDAGSKSSVTNPSTATLGFPEPIMATSQPVVAPGQRAPSTGTGTDNDVTSPFPLTTPASSGEHSGPADFGMWQPLKPRPAAAASVHADSVSTPGSCPGSSSTVNSLIERVKQLEQQLSDLQIKNDRDGTAPTTECSSSRREGLKYTRGCVSKTRFFGQSHWMNAADTFYRLVTFARKLETEKSTQLYTRLEKCKQLARVIKTRRTPAFNTVSTGKSMPSREVADALLGCYLRTFESVQRIVHIPTLKADYERYWQHPADASEPSIILLQLCMGIGATFYDERFTLRTLATQWFWEAMLWLITPCEKSRMTIIGLQIRCLMHHLRQTANIGCDLAWIGAGALIRTAMYMGLHRDPKSLIKMSPYRAEMRRRLWATILEISLQSSIDSGGPPLVSPWDYDTEPPANLEDDQLVEDTDSAFPVLKDTKTYTHMTVCLALFETFATRLAVTKRVNEFRSDTVYEETLRYSKELGASLNRMMQRLKAHPEVTSFQLRYVQFMSYRLFFALHHQIVPLSLRNPVYYFSRKICVDTALRLCEAAFLTPDKSGTGAMEQPSTPSEVDFQRLTVNGAGSYRSIPLQVVMTIELELINLKEEEMSNGPSIAGSESQLRAILGAVHEWSRARIRSGETNIKGHTLSVLLGAHILSLETGISDDKISEHFQKACEERVEECYNMLLEMAGDDVPEEGIQAPVIHDLDMDFDVGVDLLVDWDWDSVDNNGYISNMNLGNIDMMFA</sequence>
<dbReference type="PROSITE" id="PS50048">
    <property type="entry name" value="ZN2_CY6_FUNGAL_2"/>
    <property type="match status" value="1"/>
</dbReference>
<keyword evidence="2" id="KW-0862">Zinc</keyword>
<dbReference type="SUPFAM" id="SSF57701">
    <property type="entry name" value="Zn2/Cys6 DNA-binding domain"/>
    <property type="match status" value="1"/>
</dbReference>
<dbReference type="AlphaFoldDB" id="A0A1Q8R9L6"/>
<dbReference type="SMART" id="SM00906">
    <property type="entry name" value="Fungal_trans"/>
    <property type="match status" value="1"/>
</dbReference>
<dbReference type="Pfam" id="PF00172">
    <property type="entry name" value="Zn_clus"/>
    <property type="match status" value="1"/>
</dbReference>
<keyword evidence="6" id="KW-0539">Nucleus</keyword>
<keyword evidence="1" id="KW-0479">Metal-binding</keyword>
<dbReference type="PANTHER" id="PTHR31944:SF131">
    <property type="entry name" value="HEME-RESPONSIVE ZINC FINGER TRANSCRIPTION FACTOR HAP1"/>
    <property type="match status" value="1"/>
</dbReference>
<dbReference type="GO" id="GO:0005634">
    <property type="term" value="C:nucleus"/>
    <property type="evidence" value="ECO:0007669"/>
    <property type="project" value="TreeGrafter"/>
</dbReference>
<evidence type="ECO:0000256" key="3">
    <source>
        <dbReference type="ARBA" id="ARBA00023015"/>
    </source>
</evidence>
<keyword evidence="3" id="KW-0805">Transcription regulation</keyword>
<feature type="region of interest" description="Disordered" evidence="7">
    <location>
        <begin position="151"/>
        <end position="223"/>
    </location>
</feature>
<dbReference type="InterPro" id="IPR007219">
    <property type="entry name" value="XnlR_reg_dom"/>
</dbReference>
<evidence type="ECO:0000256" key="6">
    <source>
        <dbReference type="ARBA" id="ARBA00023242"/>
    </source>
</evidence>
<keyword evidence="5" id="KW-0804">Transcription</keyword>
<dbReference type="PANTHER" id="PTHR31944">
    <property type="entry name" value="HEME-RESPONSIVE ZINC FINGER TRANSCRIPTION FACTOR HAP1"/>
    <property type="match status" value="1"/>
</dbReference>
<dbReference type="InterPro" id="IPR051430">
    <property type="entry name" value="Fungal_TF_Env_Response"/>
</dbReference>
<keyword evidence="10" id="KW-1185">Reference proteome</keyword>
<evidence type="ECO:0000313" key="10">
    <source>
        <dbReference type="Proteomes" id="UP000186583"/>
    </source>
</evidence>
<dbReference type="CDD" id="cd00067">
    <property type="entry name" value="GAL4"/>
    <property type="match status" value="1"/>
</dbReference>
<dbReference type="PROSITE" id="PS00463">
    <property type="entry name" value="ZN2_CY6_FUNGAL_1"/>
    <property type="match status" value="1"/>
</dbReference>
<dbReference type="GO" id="GO:0006351">
    <property type="term" value="P:DNA-templated transcription"/>
    <property type="evidence" value="ECO:0007669"/>
    <property type="project" value="InterPro"/>
</dbReference>